<sequence length="110" mass="11321">MPLIDSFNGIDLNVNNVNLPIPNLGPAIQVADVDNFNGGPQGIAEPGIDVMGPEGPVVEFEVGEPVAFPQDGIDIGPIAVLPQSPQPMAHAGDHVDAGNQAESGSLVWGY</sequence>
<accession>A0A5N5QML1</accession>
<keyword evidence="3" id="KW-1185">Reference proteome</keyword>
<name>A0A5N5QML1_9AGAM</name>
<gene>
    <name evidence="2" type="ORF">CTheo_3787</name>
</gene>
<dbReference type="AlphaFoldDB" id="A0A5N5QML1"/>
<proteinExistence type="predicted"/>
<dbReference type="Proteomes" id="UP000383932">
    <property type="component" value="Unassembled WGS sequence"/>
</dbReference>
<reference evidence="2 3" key="1">
    <citation type="journal article" date="2019" name="Fungal Biol. Biotechnol.">
        <title>Draft genome sequence of fastidious pathogen Ceratobasidium theobromae, which causes vascular-streak dieback in Theobroma cacao.</title>
        <authorList>
            <person name="Ali S.S."/>
            <person name="Asman A."/>
            <person name="Shao J."/>
            <person name="Firmansyah A.P."/>
            <person name="Susilo A.W."/>
            <person name="Rosmana A."/>
            <person name="McMahon P."/>
            <person name="Junaid M."/>
            <person name="Guest D."/>
            <person name="Kheng T.Y."/>
            <person name="Meinhardt L.W."/>
            <person name="Bailey B.A."/>
        </authorList>
    </citation>
    <scope>NUCLEOTIDE SEQUENCE [LARGE SCALE GENOMIC DNA]</scope>
    <source>
        <strain evidence="2 3">CT2</strain>
    </source>
</reference>
<evidence type="ECO:0000313" key="3">
    <source>
        <dbReference type="Proteomes" id="UP000383932"/>
    </source>
</evidence>
<comment type="caution">
    <text evidence="2">The sequence shown here is derived from an EMBL/GenBank/DDBJ whole genome shotgun (WGS) entry which is preliminary data.</text>
</comment>
<protein>
    <submittedName>
        <fullName evidence="2">Uncharacterized protein</fullName>
    </submittedName>
</protein>
<feature type="region of interest" description="Disordered" evidence="1">
    <location>
        <begin position="84"/>
        <end position="110"/>
    </location>
</feature>
<dbReference type="EMBL" id="SSOP01000054">
    <property type="protein sequence ID" value="KAB5592803.1"/>
    <property type="molecule type" value="Genomic_DNA"/>
</dbReference>
<evidence type="ECO:0000313" key="2">
    <source>
        <dbReference type="EMBL" id="KAB5592803.1"/>
    </source>
</evidence>
<organism evidence="2 3">
    <name type="scientific">Ceratobasidium theobromae</name>
    <dbReference type="NCBI Taxonomy" id="1582974"/>
    <lineage>
        <taxon>Eukaryota</taxon>
        <taxon>Fungi</taxon>
        <taxon>Dikarya</taxon>
        <taxon>Basidiomycota</taxon>
        <taxon>Agaricomycotina</taxon>
        <taxon>Agaricomycetes</taxon>
        <taxon>Cantharellales</taxon>
        <taxon>Ceratobasidiaceae</taxon>
        <taxon>Ceratobasidium</taxon>
    </lineage>
</organism>
<evidence type="ECO:0000256" key="1">
    <source>
        <dbReference type="SAM" id="MobiDB-lite"/>
    </source>
</evidence>